<dbReference type="InterPro" id="IPR056238">
    <property type="entry name" value="YunG-like"/>
</dbReference>
<sequence>MTLREDQQSARLDEPCDNPRLVELEELIPSAWCIESALDKRAWDEANPAAGQCLATAIVVRQLLGGRILYADVLDRGESVRHYWNELESGREIDLTWAQFSREATRGEAGCRYLPFGRDALQRAAILRARFDELVRERDVSA</sequence>
<dbReference type="Pfam" id="PF24585">
    <property type="entry name" value="YunG"/>
    <property type="match status" value="1"/>
</dbReference>
<name>A0A0F9B2B7_9ZZZZ</name>
<gene>
    <name evidence="1" type="ORF">LCGC14_2780090</name>
</gene>
<proteinExistence type="predicted"/>
<accession>A0A0F9B2B7</accession>
<organism evidence="1">
    <name type="scientific">marine sediment metagenome</name>
    <dbReference type="NCBI Taxonomy" id="412755"/>
    <lineage>
        <taxon>unclassified sequences</taxon>
        <taxon>metagenomes</taxon>
        <taxon>ecological metagenomes</taxon>
    </lineage>
</organism>
<dbReference type="AlphaFoldDB" id="A0A0F9B2B7"/>
<reference evidence="1" key="1">
    <citation type="journal article" date="2015" name="Nature">
        <title>Complex archaea that bridge the gap between prokaryotes and eukaryotes.</title>
        <authorList>
            <person name="Spang A."/>
            <person name="Saw J.H."/>
            <person name="Jorgensen S.L."/>
            <person name="Zaremba-Niedzwiedzka K."/>
            <person name="Martijn J."/>
            <person name="Lind A.E."/>
            <person name="van Eijk R."/>
            <person name="Schleper C."/>
            <person name="Guy L."/>
            <person name="Ettema T.J."/>
        </authorList>
    </citation>
    <scope>NUCLEOTIDE SEQUENCE</scope>
</reference>
<comment type="caution">
    <text evidence="1">The sequence shown here is derived from an EMBL/GenBank/DDBJ whole genome shotgun (WGS) entry which is preliminary data.</text>
</comment>
<evidence type="ECO:0000313" key="1">
    <source>
        <dbReference type="EMBL" id="KKK84759.1"/>
    </source>
</evidence>
<protein>
    <submittedName>
        <fullName evidence="1">Uncharacterized protein</fullName>
    </submittedName>
</protein>
<dbReference type="EMBL" id="LAZR01051626">
    <property type="protein sequence ID" value="KKK84759.1"/>
    <property type="molecule type" value="Genomic_DNA"/>
</dbReference>